<dbReference type="GO" id="GO:0005524">
    <property type="term" value="F:ATP binding"/>
    <property type="evidence" value="ECO:0007669"/>
    <property type="project" value="UniProtKB-KW"/>
</dbReference>
<evidence type="ECO:0000256" key="5">
    <source>
        <dbReference type="ARBA" id="ARBA00022505"/>
    </source>
</evidence>
<dbReference type="SUPFAM" id="SSF52540">
    <property type="entry name" value="P-loop containing nucleoside triphosphate hydrolases"/>
    <property type="match status" value="1"/>
</dbReference>
<dbReference type="Gene3D" id="3.40.50.300">
    <property type="entry name" value="P-loop containing nucleotide triphosphate hydrolases"/>
    <property type="match status" value="1"/>
</dbReference>
<comment type="catalytic activity">
    <reaction evidence="15">
        <text>tungstate(in) + ATP + H2O = tungstate(out) + ADP + phosphate + H(+)</text>
        <dbReference type="Rhea" id="RHEA:35027"/>
        <dbReference type="ChEBI" id="CHEBI:15377"/>
        <dbReference type="ChEBI" id="CHEBI:15378"/>
        <dbReference type="ChEBI" id="CHEBI:30616"/>
        <dbReference type="ChEBI" id="CHEBI:43474"/>
        <dbReference type="ChEBI" id="CHEBI:46502"/>
        <dbReference type="ChEBI" id="CHEBI:456216"/>
        <dbReference type="EC" id="7.3.2.6"/>
    </reaction>
</comment>
<dbReference type="Gene3D" id="2.40.50.100">
    <property type="match status" value="1"/>
</dbReference>
<dbReference type="AlphaFoldDB" id="B9LN82"/>
<dbReference type="GO" id="GO:0016887">
    <property type="term" value="F:ATP hydrolysis activity"/>
    <property type="evidence" value="ECO:0007669"/>
    <property type="project" value="InterPro"/>
</dbReference>
<dbReference type="HOGENOM" id="CLU_000604_1_1_2"/>
<evidence type="ECO:0000256" key="15">
    <source>
        <dbReference type="ARBA" id="ARBA00047936"/>
    </source>
</evidence>
<dbReference type="RefSeq" id="WP_015909963.1">
    <property type="nucleotide sequence ID" value="NC_012029.1"/>
</dbReference>
<evidence type="ECO:0000256" key="10">
    <source>
        <dbReference type="ARBA" id="ARBA00023136"/>
    </source>
</evidence>
<comment type="function">
    <text evidence="16">Part of the ABC transporter complex WtpABC involved in molybdate/tungstate import. Responsible for energy coupling to the transport system.</text>
</comment>
<dbReference type="FunFam" id="3.40.50.300:FF:000425">
    <property type="entry name" value="Probable ABC transporter, ATP-binding subunit"/>
    <property type="match status" value="1"/>
</dbReference>
<keyword evidence="5" id="KW-0500">Molybdenum</keyword>
<keyword evidence="3" id="KW-1003">Cell membrane</keyword>
<evidence type="ECO:0000256" key="8">
    <source>
        <dbReference type="ARBA" id="ARBA00023004"/>
    </source>
</evidence>
<reference evidence="19 20" key="1">
    <citation type="journal article" date="2016" name="Stand. Genomic Sci.">
        <title>Complete genome sequence of the Antarctic Halorubrum lacusprofundi type strain ACAM 34.</title>
        <authorList>
            <person name="Anderson I.J."/>
            <person name="DasSarma P."/>
            <person name="Lucas S."/>
            <person name="Copeland A."/>
            <person name="Lapidus A."/>
            <person name="Del Rio T.G."/>
            <person name="Tice H."/>
            <person name="Dalin E."/>
            <person name="Bruce D.C."/>
            <person name="Goodwin L."/>
            <person name="Pitluck S."/>
            <person name="Sims D."/>
            <person name="Brettin T.S."/>
            <person name="Detter J.C."/>
            <person name="Han C.S."/>
            <person name="Larimer F."/>
            <person name="Hauser L."/>
            <person name="Land M."/>
            <person name="Ivanova N."/>
            <person name="Richardson P."/>
            <person name="Cavicchioli R."/>
            <person name="DasSarma S."/>
            <person name="Woese C.R."/>
            <person name="Kyrpides N.C."/>
        </authorList>
    </citation>
    <scope>NUCLEOTIDE SEQUENCE [LARGE SCALE GENOMIC DNA]</scope>
    <source>
        <strain evidence="20">ATCC 49239 / DSM 5036 / JCM 8891 / ACAM 34</strain>
    </source>
</reference>
<dbReference type="PANTHER" id="PTHR42781">
    <property type="entry name" value="SPERMIDINE/PUTRESCINE IMPORT ATP-BINDING PROTEIN POTA"/>
    <property type="match status" value="1"/>
</dbReference>
<evidence type="ECO:0000256" key="2">
    <source>
        <dbReference type="ARBA" id="ARBA00022448"/>
    </source>
</evidence>
<evidence type="ECO:0000256" key="13">
    <source>
        <dbReference type="ARBA" id="ARBA00039025"/>
    </source>
</evidence>
<dbReference type="GO" id="GO:1901238">
    <property type="term" value="F:ABC-type tungstate transporter activity"/>
    <property type="evidence" value="ECO:0007669"/>
    <property type="project" value="UniProtKB-EC"/>
</dbReference>
<evidence type="ECO:0000256" key="11">
    <source>
        <dbReference type="ARBA" id="ARBA00038307"/>
    </source>
</evidence>
<evidence type="ECO:0000256" key="7">
    <source>
        <dbReference type="ARBA" id="ARBA00022840"/>
    </source>
</evidence>
<evidence type="ECO:0000256" key="9">
    <source>
        <dbReference type="ARBA" id="ARBA00023065"/>
    </source>
</evidence>
<evidence type="ECO:0000259" key="18">
    <source>
        <dbReference type="PROSITE" id="PS50893"/>
    </source>
</evidence>
<comment type="subcellular location">
    <subcellularLocation>
        <location evidence="1">Cell membrane</location>
        <topology evidence="1">Peripheral membrane protein</topology>
    </subcellularLocation>
</comment>
<dbReference type="PROSITE" id="PS00211">
    <property type="entry name" value="ABC_TRANSPORTER_1"/>
    <property type="match status" value="1"/>
</dbReference>
<dbReference type="eggNOG" id="arCOG00177">
    <property type="taxonomic scope" value="Archaea"/>
</dbReference>
<feature type="region of interest" description="Disordered" evidence="17">
    <location>
        <begin position="285"/>
        <end position="318"/>
    </location>
</feature>
<dbReference type="GO" id="GO:0043190">
    <property type="term" value="C:ATP-binding cassette (ABC) transporter complex"/>
    <property type="evidence" value="ECO:0007669"/>
    <property type="project" value="InterPro"/>
</dbReference>
<dbReference type="PROSITE" id="PS50893">
    <property type="entry name" value="ABC_TRANSPORTER_2"/>
    <property type="match status" value="1"/>
</dbReference>
<feature type="compositionally biased region" description="Basic and acidic residues" evidence="17">
    <location>
        <begin position="302"/>
        <end position="318"/>
    </location>
</feature>
<evidence type="ECO:0000256" key="4">
    <source>
        <dbReference type="ARBA" id="ARBA00022496"/>
    </source>
</evidence>
<keyword evidence="6" id="KW-0547">Nucleotide-binding</keyword>
<dbReference type="Pfam" id="PF08402">
    <property type="entry name" value="TOBE_2"/>
    <property type="match status" value="1"/>
</dbReference>
<evidence type="ECO:0000256" key="16">
    <source>
        <dbReference type="ARBA" id="ARBA00057369"/>
    </source>
</evidence>
<name>B9LN82_HALLT</name>
<dbReference type="SMART" id="SM00382">
    <property type="entry name" value="AAA"/>
    <property type="match status" value="1"/>
</dbReference>
<gene>
    <name evidence="19" type="ordered locus">Hlac_1227</name>
</gene>
<feature type="domain" description="ABC transporter" evidence="18">
    <location>
        <begin position="3"/>
        <end position="233"/>
    </location>
</feature>
<dbReference type="InterPro" id="IPR003439">
    <property type="entry name" value="ABC_transporter-like_ATP-bd"/>
</dbReference>
<dbReference type="EC" id="7.3.2.6" evidence="13"/>
<dbReference type="InterPro" id="IPR017871">
    <property type="entry name" value="ABC_transporter-like_CS"/>
</dbReference>
<dbReference type="GeneID" id="7399495"/>
<accession>B9LN82</accession>
<evidence type="ECO:0000256" key="14">
    <source>
        <dbReference type="ARBA" id="ARBA00041133"/>
    </source>
</evidence>
<dbReference type="Proteomes" id="UP000000740">
    <property type="component" value="Chromosome 1"/>
</dbReference>
<organism evidence="19 20">
    <name type="scientific">Halorubrum lacusprofundi (strain ATCC 49239 / DSM 5036 / JCM 8891 / ACAM 34)</name>
    <dbReference type="NCBI Taxonomy" id="416348"/>
    <lineage>
        <taxon>Archaea</taxon>
        <taxon>Methanobacteriati</taxon>
        <taxon>Methanobacteriota</taxon>
        <taxon>Stenosarchaea group</taxon>
        <taxon>Halobacteria</taxon>
        <taxon>Halobacteriales</taxon>
        <taxon>Haloferacaceae</taxon>
        <taxon>Halorubrum</taxon>
    </lineage>
</organism>
<comment type="similarity">
    <text evidence="11">Belongs to the ABC transporter superfamily. Sulfate/tungstate importer (TC 3.A.1.6) family.</text>
</comment>
<evidence type="ECO:0000256" key="17">
    <source>
        <dbReference type="SAM" id="MobiDB-lite"/>
    </source>
</evidence>
<keyword evidence="8" id="KW-0408">Iron</keyword>
<protein>
    <recommendedName>
        <fullName evidence="14">Molybdate/tungstate import ATP-binding protein WtpC</fullName>
        <ecNumber evidence="13">7.3.2.6</ecNumber>
    </recommendedName>
</protein>
<dbReference type="InterPro" id="IPR003593">
    <property type="entry name" value="AAA+_ATPase"/>
</dbReference>
<keyword evidence="2" id="KW-0813">Transport</keyword>
<evidence type="ECO:0000313" key="20">
    <source>
        <dbReference type="Proteomes" id="UP000000740"/>
    </source>
</evidence>
<keyword evidence="7" id="KW-0067">ATP-binding</keyword>
<dbReference type="CDD" id="cd03259">
    <property type="entry name" value="ABC_Carb_Solutes_like"/>
    <property type="match status" value="1"/>
</dbReference>
<dbReference type="EMBL" id="CP001365">
    <property type="protein sequence ID" value="ACM56820.1"/>
    <property type="molecule type" value="Genomic_DNA"/>
</dbReference>
<evidence type="ECO:0000256" key="6">
    <source>
        <dbReference type="ARBA" id="ARBA00022741"/>
    </source>
</evidence>
<dbReference type="KEGG" id="hla:Hlac_1227"/>
<dbReference type="PANTHER" id="PTHR42781:SF4">
    <property type="entry name" value="SPERMIDINE_PUTRESCINE IMPORT ATP-BINDING PROTEIN POTA"/>
    <property type="match status" value="1"/>
</dbReference>
<proteinExistence type="inferred from homology"/>
<dbReference type="InterPro" id="IPR027417">
    <property type="entry name" value="P-loop_NTPase"/>
</dbReference>
<keyword evidence="4" id="KW-0410">Iron transport</keyword>
<dbReference type="Pfam" id="PF00005">
    <property type="entry name" value="ABC_tran"/>
    <property type="match status" value="1"/>
</dbReference>
<evidence type="ECO:0000256" key="12">
    <source>
        <dbReference type="ARBA" id="ARBA00038781"/>
    </source>
</evidence>
<evidence type="ECO:0000256" key="1">
    <source>
        <dbReference type="ARBA" id="ARBA00004202"/>
    </source>
</evidence>
<comment type="subunit">
    <text evidence="12">The complex is composed of two ATP-binding proteins (WtpC), two transmembrane proteins (WtpB) and a solute-binding protein (WtpA).</text>
</comment>
<keyword evidence="20" id="KW-1185">Reference proteome</keyword>
<dbReference type="InterPro" id="IPR015853">
    <property type="entry name" value="ABC_transpr_FbpC"/>
</dbReference>
<keyword evidence="10" id="KW-0472">Membrane</keyword>
<sequence>MTLELDGLSHRYRSERALDDVSLALNDGELVALLGPSGCGKTTVVQAIAGHLDPTAGQVSLRGADVTGVPPEDRNVGIVFQRSTLYPHMTVGENVAYGLQSGDLTADRVSQRVDRYLELVELADRRDASPESLSGGEARRVELARALAPEPDVLLLDEPLSALDKGLRARLREEIVRIQRQTGVTTLFVTHDQEDAMSVADRLVVLRDGAIVAAGAPRQLYESPPARFVASFLGRSNELSATVDGDGSTAMRIGGTEVDLDAVPGEVADAPRAIVHIRPGDLTVNPATLSNRRSNDAGTAPDRSDASADGERSDNRTKTIEMRGTVTHVRDVGRRYDVRVEVDSGEEVTVERHRDGLGEADRVTVAAAASDLTVFPVSK</sequence>
<evidence type="ECO:0000256" key="3">
    <source>
        <dbReference type="ARBA" id="ARBA00022475"/>
    </source>
</evidence>
<dbReference type="GO" id="GO:0015408">
    <property type="term" value="F:ABC-type ferric iron transporter activity"/>
    <property type="evidence" value="ECO:0007669"/>
    <property type="project" value="InterPro"/>
</dbReference>
<evidence type="ECO:0000313" key="19">
    <source>
        <dbReference type="EMBL" id="ACM56820.1"/>
    </source>
</evidence>
<dbReference type="InterPro" id="IPR050093">
    <property type="entry name" value="ABC_SmlMolc_Importer"/>
</dbReference>
<keyword evidence="9" id="KW-0406">Ion transport</keyword>
<dbReference type="InterPro" id="IPR013611">
    <property type="entry name" value="Transp-assoc_OB_typ2"/>
</dbReference>